<accession>A0A1Z4GK93</accession>
<protein>
    <submittedName>
        <fullName evidence="2">Hemagglutination activity domain protein</fullName>
    </submittedName>
</protein>
<dbReference type="NCBIfam" id="TIGR01901">
    <property type="entry name" value="adhes_NPXG"/>
    <property type="match status" value="1"/>
</dbReference>
<dbReference type="SMART" id="SM00912">
    <property type="entry name" value="Haemagg_act"/>
    <property type="match status" value="1"/>
</dbReference>
<dbReference type="Proteomes" id="UP000218287">
    <property type="component" value="Chromosome"/>
</dbReference>
<keyword evidence="3" id="KW-1185">Reference proteome</keyword>
<dbReference type="InterPro" id="IPR008638">
    <property type="entry name" value="FhaB/CdiA-like_TPS"/>
</dbReference>
<dbReference type="EMBL" id="AP018174">
    <property type="protein sequence ID" value="BAY17917.1"/>
    <property type="molecule type" value="Genomic_DNA"/>
</dbReference>
<proteinExistence type="predicted"/>
<sequence length="979" mass="100605">MKNYIFNSCLVSGIIWCCLTPINVTQAQIIPDTTIPKSSVVTPNNMTWEITAGTVAGNNLFHSFQKFSIPEMHTADFINPSANIQNILVRVTGGSRSDIFGTLKTSGIGSPNLFLLNPYGILFGSNASLNVGGSFVATTANAIAFGNQGSFSASVPNNPALLTVNPSAFLFNQIIGSSITNKSTYQNPSIPSVIGLSVPNGQSLLLLGGSVTIEGGHLSAPSGRIELGAVTGQGSVELNTNNQNLRLNYPQNLTRGDISIINGSANVNVSSNSGGSLIINGRNIEITRSQLTGGLTDNGTQAGDIIIDATERINITESNITNNLGGFFTSATGNTGGIDIKARSLFLNDSFINSDVGNIFSSATGNTDGIHIQAGSVLLNNTTLSASTYGTGNTSGILIEASRAVSIGNNSVISSDINSGAIGNTGGVQILADSVSLSSTNGNSRLTAISSGQGNTNGVLIKANNSVVLTNSSISTTATQESTGNASTLNIQARDIFLDASSLDSSAFNTGVSGNIIIKAQNIFLKNRSFIGTPVDGMASPGLIDINTRNLTLTNGAAISSATTGSRNGGNIQINATDSVRLVGFSPDPKFRFYTSGLFTDTVGNAIGKAGNIDITTRSLQITDGALVSASSGSAGTGGNINIIADTVDLNNGGQILTSASNIGNAGNITIEAKNRVSIAGSDPTFAARLAEFGSDSINNDGANSGLFARVRGRERASAGDITVNARSLLLNEQGTITTGTTAGEGGNINLNVRDIVLLRNGSSISANAGTANAGGNGGNININTIFLIAVSGENSDISANAFNGRGGRVDITAQSIFGITPRFRDTRFSDITASSQLGVNGEVTITTPEVDPIQGLSELPATVVDSSTLLAADCSKDDENDNSQFIVTGRGGLPDNPYEVLGNDVLWSDTRGREIIARRNQPVTTKSPSVNKTVAIVPANGWVFNGAGEVTLISDVSGTADNPLKSNAYACPKATAMK</sequence>
<gene>
    <name evidence="2" type="ORF">NIES21_37590</name>
</gene>
<dbReference type="InterPro" id="IPR012334">
    <property type="entry name" value="Pectin_lyas_fold"/>
</dbReference>
<evidence type="ECO:0000259" key="1">
    <source>
        <dbReference type="SMART" id="SM00912"/>
    </source>
</evidence>
<dbReference type="Pfam" id="PF05860">
    <property type="entry name" value="TPS"/>
    <property type="match status" value="1"/>
</dbReference>
<feature type="domain" description="Filamentous haemagglutinin FhaB/tRNA nuclease CdiA-like TPS" evidence="1">
    <location>
        <begin position="35"/>
        <end position="146"/>
    </location>
</feature>
<evidence type="ECO:0000313" key="3">
    <source>
        <dbReference type="Proteomes" id="UP000218287"/>
    </source>
</evidence>
<dbReference type="Gene3D" id="2.160.20.10">
    <property type="entry name" value="Single-stranded right-handed beta-helix, Pectin lyase-like"/>
    <property type="match status" value="3"/>
</dbReference>
<dbReference type="SUPFAM" id="SSF51126">
    <property type="entry name" value="Pectin lyase-like"/>
    <property type="match status" value="3"/>
</dbReference>
<reference evidence="2 3" key="1">
    <citation type="submission" date="2017-06" db="EMBL/GenBank/DDBJ databases">
        <title>Genome sequencing of cyanobaciteial culture collection at National Institute for Environmental Studies (NIES).</title>
        <authorList>
            <person name="Hirose Y."/>
            <person name="Shimura Y."/>
            <person name="Fujisawa T."/>
            <person name="Nakamura Y."/>
            <person name="Kawachi M."/>
        </authorList>
    </citation>
    <scope>NUCLEOTIDE SEQUENCE [LARGE SCALE GENOMIC DNA]</scope>
    <source>
        <strain evidence="2 3">NIES-21</strain>
    </source>
</reference>
<name>A0A1Z4GK93_9CYAN</name>
<organism evidence="2 3">
    <name type="scientific">Anabaenopsis circularis NIES-21</name>
    <dbReference type="NCBI Taxonomy" id="1085406"/>
    <lineage>
        <taxon>Bacteria</taxon>
        <taxon>Bacillati</taxon>
        <taxon>Cyanobacteriota</taxon>
        <taxon>Cyanophyceae</taxon>
        <taxon>Nostocales</taxon>
        <taxon>Nodulariaceae</taxon>
        <taxon>Anabaenopsis</taxon>
    </lineage>
</organism>
<dbReference type="AlphaFoldDB" id="A0A1Z4GK93"/>
<dbReference type="InterPro" id="IPR011050">
    <property type="entry name" value="Pectin_lyase_fold/virulence"/>
</dbReference>
<evidence type="ECO:0000313" key="2">
    <source>
        <dbReference type="EMBL" id="BAY17917.1"/>
    </source>
</evidence>
<dbReference type="OrthoDB" id="501088at2"/>